<dbReference type="NCBIfam" id="TIGR00090">
    <property type="entry name" value="rsfS_iojap_ybeB"/>
    <property type="match status" value="1"/>
</dbReference>
<sequence length="114" mass="13088">MNELKIVVEAIDNKMGKHIEAIDVSKLFPFADYFVICEANNEKQLQAIVSELKDQVERAGMTIKKIEGVPESGWILVEVDDVIIHIFSREQREHYGIERLWGDAEKVDVSEFLV</sequence>
<dbReference type="EMBL" id="VBWP01000004">
    <property type="protein sequence ID" value="TLG74285.1"/>
    <property type="molecule type" value="Genomic_DNA"/>
</dbReference>
<dbReference type="PANTHER" id="PTHR21043:SF0">
    <property type="entry name" value="MITOCHONDRIAL ASSEMBLY OF RIBOSOMAL LARGE SUBUNIT PROTEIN 1"/>
    <property type="match status" value="1"/>
</dbReference>
<organism evidence="3 4">
    <name type="scientific">Culicoidibacter larvae</name>
    <dbReference type="NCBI Taxonomy" id="2579976"/>
    <lineage>
        <taxon>Bacteria</taxon>
        <taxon>Bacillati</taxon>
        <taxon>Bacillota</taxon>
        <taxon>Culicoidibacteria</taxon>
        <taxon>Culicoidibacterales</taxon>
        <taxon>Culicoidibacteraceae</taxon>
        <taxon>Culicoidibacter</taxon>
    </lineage>
</organism>
<dbReference type="GO" id="GO:0017148">
    <property type="term" value="P:negative regulation of translation"/>
    <property type="evidence" value="ECO:0007669"/>
    <property type="project" value="UniProtKB-UniRule"/>
</dbReference>
<comment type="subunit">
    <text evidence="2">Interacts with ribosomal protein uL14 (rplN).</text>
</comment>
<dbReference type="GO" id="GO:0005737">
    <property type="term" value="C:cytoplasm"/>
    <property type="evidence" value="ECO:0007669"/>
    <property type="project" value="UniProtKB-SubCell"/>
</dbReference>
<evidence type="ECO:0000313" key="4">
    <source>
        <dbReference type="Proteomes" id="UP000306912"/>
    </source>
</evidence>
<comment type="subcellular location">
    <subcellularLocation>
        <location evidence="2">Cytoplasm</location>
    </subcellularLocation>
</comment>
<dbReference type="PANTHER" id="PTHR21043">
    <property type="entry name" value="IOJAP SUPERFAMILY ORTHOLOG"/>
    <property type="match status" value="1"/>
</dbReference>
<evidence type="ECO:0000313" key="3">
    <source>
        <dbReference type="EMBL" id="TLG74285.1"/>
    </source>
</evidence>
<dbReference type="FunCoup" id="A0A5R8QCM8">
    <property type="interactions" value="305"/>
</dbReference>
<dbReference type="Proteomes" id="UP000306912">
    <property type="component" value="Unassembled WGS sequence"/>
</dbReference>
<comment type="caution">
    <text evidence="3">The sequence shown here is derived from an EMBL/GenBank/DDBJ whole genome shotgun (WGS) entry which is preliminary data.</text>
</comment>
<comment type="function">
    <text evidence="2">Functions as a ribosomal silencing factor. Interacts with ribosomal protein uL14 (rplN), blocking formation of intersubunit bridge B8. Prevents association of the 30S and 50S ribosomal subunits and the formation of functional ribosomes, thus repressing translation.</text>
</comment>
<comment type="similarity">
    <text evidence="1 2">Belongs to the Iojap/RsfS family.</text>
</comment>
<dbReference type="Gene3D" id="3.30.460.10">
    <property type="entry name" value="Beta Polymerase, domain 2"/>
    <property type="match status" value="1"/>
</dbReference>
<dbReference type="RefSeq" id="WP_138190837.1">
    <property type="nucleotide sequence ID" value="NZ_VBWP01000004.1"/>
</dbReference>
<protein>
    <recommendedName>
        <fullName evidence="2">Ribosomal silencing factor RsfS</fullName>
    </recommendedName>
</protein>
<dbReference type="Pfam" id="PF02410">
    <property type="entry name" value="RsfS"/>
    <property type="match status" value="1"/>
</dbReference>
<reference evidence="3 4" key="1">
    <citation type="submission" date="2019-05" db="EMBL/GenBank/DDBJ databases">
        <title>Culicoidintestinum kansasii gen. nov., sp. nov. from the gastrointestinal tract of the biting midge, Culicoides sonorensis.</title>
        <authorList>
            <person name="Neupane S."/>
            <person name="Ghosh A."/>
            <person name="Gunther S."/>
            <person name="Martin K."/>
            <person name="Zurek L."/>
        </authorList>
    </citation>
    <scope>NUCLEOTIDE SEQUENCE [LARGE SCALE GENOMIC DNA]</scope>
    <source>
        <strain evidence="3 4">CS-1</strain>
    </source>
</reference>
<dbReference type="GO" id="GO:0043023">
    <property type="term" value="F:ribosomal large subunit binding"/>
    <property type="evidence" value="ECO:0007669"/>
    <property type="project" value="TreeGrafter"/>
</dbReference>
<keyword evidence="4" id="KW-1185">Reference proteome</keyword>
<evidence type="ECO:0000256" key="1">
    <source>
        <dbReference type="ARBA" id="ARBA00010574"/>
    </source>
</evidence>
<keyword evidence="2" id="KW-0678">Repressor</keyword>
<keyword evidence="2" id="KW-0810">Translation regulation</keyword>
<proteinExistence type="inferred from homology"/>
<evidence type="ECO:0000256" key="2">
    <source>
        <dbReference type="HAMAP-Rule" id="MF_01477"/>
    </source>
</evidence>
<dbReference type="InParanoid" id="A0A5R8QCM8"/>
<dbReference type="GO" id="GO:0042256">
    <property type="term" value="P:cytosolic ribosome assembly"/>
    <property type="evidence" value="ECO:0007669"/>
    <property type="project" value="UniProtKB-UniRule"/>
</dbReference>
<dbReference type="OrthoDB" id="9793681at2"/>
<keyword evidence="2" id="KW-0963">Cytoplasm</keyword>
<accession>A0A5R8QCM8</accession>
<dbReference type="SUPFAM" id="SSF81301">
    <property type="entry name" value="Nucleotidyltransferase"/>
    <property type="match status" value="1"/>
</dbReference>
<dbReference type="InterPro" id="IPR004394">
    <property type="entry name" value="Iojap/RsfS/C7orf30"/>
</dbReference>
<name>A0A5R8QCM8_9FIRM</name>
<dbReference type="GO" id="GO:0090071">
    <property type="term" value="P:negative regulation of ribosome biogenesis"/>
    <property type="evidence" value="ECO:0007669"/>
    <property type="project" value="UniProtKB-UniRule"/>
</dbReference>
<dbReference type="AlphaFoldDB" id="A0A5R8QCM8"/>
<dbReference type="InterPro" id="IPR043519">
    <property type="entry name" value="NT_sf"/>
</dbReference>
<dbReference type="HAMAP" id="MF_01477">
    <property type="entry name" value="Iojap_RsfS"/>
    <property type="match status" value="1"/>
</dbReference>
<gene>
    <name evidence="2 3" type="primary">rsfS</name>
    <name evidence="3" type="ORF">FEZ08_06150</name>
</gene>